<dbReference type="RefSeq" id="WP_125005979.1">
    <property type="nucleotide sequence ID" value="NZ_BHYK01000045.1"/>
</dbReference>
<evidence type="ECO:0000313" key="2">
    <source>
        <dbReference type="Proteomes" id="UP000287872"/>
    </source>
</evidence>
<proteinExistence type="predicted"/>
<dbReference type="Proteomes" id="UP000287872">
    <property type="component" value="Unassembled WGS sequence"/>
</dbReference>
<gene>
    <name evidence="1" type="ORF">Ctaglu_45330</name>
</gene>
<keyword evidence="2" id="KW-1185">Reference proteome</keyword>
<dbReference type="EMBL" id="BHYK01000045">
    <property type="protein sequence ID" value="GCD12910.1"/>
    <property type="molecule type" value="Genomic_DNA"/>
</dbReference>
<organism evidence="1 2">
    <name type="scientific">Clostridium tagluense</name>
    <dbReference type="NCBI Taxonomy" id="360422"/>
    <lineage>
        <taxon>Bacteria</taxon>
        <taxon>Bacillati</taxon>
        <taxon>Bacillota</taxon>
        <taxon>Clostridia</taxon>
        <taxon>Eubacteriales</taxon>
        <taxon>Clostridiaceae</taxon>
        <taxon>Clostridium</taxon>
    </lineage>
</organism>
<accession>A0A401UTM7</accession>
<reference evidence="1 2" key="1">
    <citation type="submission" date="2018-11" db="EMBL/GenBank/DDBJ databases">
        <title>Genome sequencing and assembly of Clostridium tagluense strain A121.</title>
        <authorList>
            <person name="Murakami T."/>
            <person name="Segawa T."/>
            <person name="Shcherbakova V.A."/>
            <person name="Mori H."/>
            <person name="Yoshimura Y."/>
        </authorList>
    </citation>
    <scope>NUCLEOTIDE SEQUENCE [LARGE SCALE GENOMIC DNA]</scope>
    <source>
        <strain evidence="1 2">A121</strain>
    </source>
</reference>
<sequence length="82" mass="9653">MEEIIKELKELGCDSKICSGSEGYTGHMKDYALIQFCKKGNSQMIKNLIEHGWKKEREFKEFSPFVTVYSGYSIYISFKKYY</sequence>
<dbReference type="AlphaFoldDB" id="A0A401UTM7"/>
<name>A0A401UTM7_9CLOT</name>
<comment type="caution">
    <text evidence="1">The sequence shown here is derived from an EMBL/GenBank/DDBJ whole genome shotgun (WGS) entry which is preliminary data.</text>
</comment>
<protein>
    <submittedName>
        <fullName evidence="1">Uncharacterized protein</fullName>
    </submittedName>
</protein>
<evidence type="ECO:0000313" key="1">
    <source>
        <dbReference type="EMBL" id="GCD12910.1"/>
    </source>
</evidence>